<evidence type="ECO:0000313" key="3">
    <source>
        <dbReference type="Proteomes" id="UP000076837"/>
    </source>
</evidence>
<dbReference type="STRING" id="5454.A0A163AUZ1"/>
<dbReference type="InterPro" id="IPR011659">
    <property type="entry name" value="WD40"/>
</dbReference>
<gene>
    <name evidence="2" type="ORF">ST47_g7398</name>
</gene>
<evidence type="ECO:0008006" key="4">
    <source>
        <dbReference type="Google" id="ProtNLM"/>
    </source>
</evidence>
<comment type="similarity">
    <text evidence="1">Belongs to the TolB family.</text>
</comment>
<protein>
    <recommendedName>
        <fullName evidence="4">Dipeptidylpeptidase IV N-terminal domain-containing protein</fullName>
    </recommendedName>
</protein>
<sequence>MSKCTHAKPKTGGLKLDSWSRRADGKDGVFFMNRIAPGASELYIANVDGSDERKLLGNESTFDYNASFSRDGDLTKILSTSSFEDAAAISPDGTRVAYVLTANNYRASNWVLDLATGSSFNLTNTDTVRGNSGLPENHLRPSWSPDGEWIAFSSDRNTQWRGHRNGTGWEHIQELSVYAVRANGSDFHQVATKSEYCLGSLKWSPDGKRVLNYEVTTENTWDTHRPESLQIVSGQLVSVDFETGTDRIEHTSGEGLKMSPQWLANDTIAYLIKNTADEGLGYLTGTTTSIPRSIRSPPRSPDGTKVVYEKLGNSSIVTMNPDLSDVQDVFDVYSTGQANASQAAKGLIGAFLPA</sequence>
<accession>A0A163AUZ1</accession>
<reference evidence="2 3" key="1">
    <citation type="journal article" date="2016" name="Sci. Rep.">
        <title>Draft genome sequencing and secretome analysis of fungal phytopathogen Ascochyta rabiei provides insight into the necrotrophic effector repertoire.</title>
        <authorList>
            <person name="Verma S."/>
            <person name="Gazara R.K."/>
            <person name="Nizam S."/>
            <person name="Parween S."/>
            <person name="Chattopadhyay D."/>
            <person name="Verma P.K."/>
        </authorList>
    </citation>
    <scope>NUCLEOTIDE SEQUENCE [LARGE SCALE GENOMIC DNA]</scope>
    <source>
        <strain evidence="2 3">ArDII</strain>
    </source>
</reference>
<proteinExistence type="inferred from homology"/>
<dbReference type="InterPro" id="IPR011042">
    <property type="entry name" value="6-blade_b-propeller_TolB-like"/>
</dbReference>
<dbReference type="Pfam" id="PF07676">
    <property type="entry name" value="PD40"/>
    <property type="match status" value="2"/>
</dbReference>
<dbReference type="Gene3D" id="2.120.10.30">
    <property type="entry name" value="TolB, C-terminal domain"/>
    <property type="match status" value="1"/>
</dbReference>
<dbReference type="EMBL" id="JYNV01000244">
    <property type="protein sequence ID" value="KZM21408.1"/>
    <property type="molecule type" value="Genomic_DNA"/>
</dbReference>
<evidence type="ECO:0000313" key="2">
    <source>
        <dbReference type="EMBL" id="KZM21408.1"/>
    </source>
</evidence>
<dbReference type="PANTHER" id="PTHR36842">
    <property type="entry name" value="PROTEIN TOLB HOMOLOG"/>
    <property type="match status" value="1"/>
</dbReference>
<keyword evidence="3" id="KW-1185">Reference proteome</keyword>
<dbReference type="Proteomes" id="UP000076837">
    <property type="component" value="Unassembled WGS sequence"/>
</dbReference>
<dbReference type="SUPFAM" id="SSF69304">
    <property type="entry name" value="Tricorn protease N-terminal domain"/>
    <property type="match status" value="1"/>
</dbReference>
<comment type="caution">
    <text evidence="2">The sequence shown here is derived from an EMBL/GenBank/DDBJ whole genome shotgun (WGS) entry which is preliminary data.</text>
</comment>
<organism evidence="2 3">
    <name type="scientific">Didymella rabiei</name>
    <name type="common">Chickpea ascochyta blight fungus</name>
    <name type="synonym">Mycosphaerella rabiei</name>
    <dbReference type="NCBI Taxonomy" id="5454"/>
    <lineage>
        <taxon>Eukaryota</taxon>
        <taxon>Fungi</taxon>
        <taxon>Dikarya</taxon>
        <taxon>Ascomycota</taxon>
        <taxon>Pezizomycotina</taxon>
        <taxon>Dothideomycetes</taxon>
        <taxon>Pleosporomycetidae</taxon>
        <taxon>Pleosporales</taxon>
        <taxon>Pleosporineae</taxon>
        <taxon>Didymellaceae</taxon>
        <taxon>Ascochyta</taxon>
    </lineage>
</organism>
<dbReference type="AlphaFoldDB" id="A0A163AUZ1"/>
<name>A0A163AUZ1_DIDRA</name>
<dbReference type="PANTHER" id="PTHR36842:SF1">
    <property type="entry name" value="PROTEIN TOLB"/>
    <property type="match status" value="1"/>
</dbReference>
<evidence type="ECO:0000256" key="1">
    <source>
        <dbReference type="ARBA" id="ARBA00009820"/>
    </source>
</evidence>